<dbReference type="EMBL" id="CP009498">
    <property type="protein sequence ID" value="AKL98208.1"/>
    <property type="molecule type" value="Genomic_DNA"/>
</dbReference>
<sequence length="153" mass="17244">MKKIFISLSLLLILSCTAFAADKFTEGSDYSVDFNVNTTSKPAVLHINFTAVVPDSSEAEDVLKTQLSAYGKKQNKNIIGSVWYPESDVKSKVKFKEGVSSLVWISKTKKIVPFPEYVAFLKRERISKRDKSLAKIREAREAAEDTEIYQEGR</sequence>
<reference evidence="2 3" key="1">
    <citation type="submission" date="2014-09" db="EMBL/GenBank/DDBJ databases">
        <title>Complete genome sequence of Endomicrobium proavitum.</title>
        <authorList>
            <person name="Zheng H."/>
        </authorList>
    </citation>
    <scope>NUCLEOTIDE SEQUENCE [LARGE SCALE GENOMIC DNA]</scope>
    <source>
        <strain evidence="2 3">Rsa215</strain>
    </source>
</reference>
<dbReference type="KEGG" id="epo:Epro_0829"/>
<feature type="signal peptide" evidence="1">
    <location>
        <begin position="1"/>
        <end position="20"/>
    </location>
</feature>
<evidence type="ECO:0000313" key="3">
    <source>
        <dbReference type="Proteomes" id="UP000035337"/>
    </source>
</evidence>
<protein>
    <recommendedName>
        <fullName evidence="4">Lipoprotein</fullName>
    </recommendedName>
</protein>
<keyword evidence="1" id="KW-0732">Signal</keyword>
<dbReference type="STRING" id="1408281.Epro_0829"/>
<dbReference type="Proteomes" id="UP000035337">
    <property type="component" value="Chromosome"/>
</dbReference>
<dbReference type="PROSITE" id="PS51257">
    <property type="entry name" value="PROKAR_LIPOPROTEIN"/>
    <property type="match status" value="1"/>
</dbReference>
<evidence type="ECO:0008006" key="4">
    <source>
        <dbReference type="Google" id="ProtNLM"/>
    </source>
</evidence>
<organism evidence="2 3">
    <name type="scientific">Endomicrobium proavitum</name>
    <dbReference type="NCBI Taxonomy" id="1408281"/>
    <lineage>
        <taxon>Bacteria</taxon>
        <taxon>Pseudomonadati</taxon>
        <taxon>Elusimicrobiota</taxon>
        <taxon>Endomicrobiia</taxon>
        <taxon>Endomicrobiales</taxon>
        <taxon>Endomicrobiaceae</taxon>
        <taxon>Endomicrobium</taxon>
    </lineage>
</organism>
<dbReference type="RefSeq" id="WP_052570744.1">
    <property type="nucleotide sequence ID" value="NZ_CP009498.1"/>
</dbReference>
<proteinExistence type="predicted"/>
<keyword evidence="3" id="KW-1185">Reference proteome</keyword>
<accession>A0A0G3WIR6</accession>
<evidence type="ECO:0000256" key="1">
    <source>
        <dbReference type="SAM" id="SignalP"/>
    </source>
</evidence>
<evidence type="ECO:0000313" key="2">
    <source>
        <dbReference type="EMBL" id="AKL98208.1"/>
    </source>
</evidence>
<gene>
    <name evidence="2" type="ORF">Epro_0829</name>
</gene>
<name>A0A0G3WIR6_9BACT</name>
<feature type="chain" id="PRO_5005186156" description="Lipoprotein" evidence="1">
    <location>
        <begin position="21"/>
        <end position="153"/>
    </location>
</feature>
<dbReference type="AlphaFoldDB" id="A0A0G3WIR6"/>